<dbReference type="EMBL" id="JACHJV010000001">
    <property type="protein sequence ID" value="MBB4924295.1"/>
    <property type="molecule type" value="Genomic_DNA"/>
</dbReference>
<reference evidence="1 2" key="1">
    <citation type="submission" date="2020-08" db="EMBL/GenBank/DDBJ databases">
        <title>Sequencing the genomes of 1000 actinobacteria strains.</title>
        <authorList>
            <person name="Klenk H.-P."/>
        </authorList>
    </citation>
    <scope>NUCLEOTIDE SEQUENCE [LARGE SCALE GENOMIC DNA]</scope>
    <source>
        <strain evidence="1 2">DSM 41654</strain>
    </source>
</reference>
<dbReference type="Proteomes" id="UP000540506">
    <property type="component" value="Unassembled WGS sequence"/>
</dbReference>
<organism evidence="1 2">
    <name type="scientific">Kitasatospora kifunensis</name>
    <name type="common">Streptomyces kifunensis</name>
    <dbReference type="NCBI Taxonomy" id="58351"/>
    <lineage>
        <taxon>Bacteria</taxon>
        <taxon>Bacillati</taxon>
        <taxon>Actinomycetota</taxon>
        <taxon>Actinomycetes</taxon>
        <taxon>Kitasatosporales</taxon>
        <taxon>Streptomycetaceae</taxon>
        <taxon>Kitasatospora</taxon>
    </lineage>
</organism>
<proteinExistence type="predicted"/>
<dbReference type="RefSeq" id="WP_184936261.1">
    <property type="nucleotide sequence ID" value="NZ_JACHJV010000001.1"/>
</dbReference>
<comment type="caution">
    <text evidence="1">The sequence shown here is derived from an EMBL/GenBank/DDBJ whole genome shotgun (WGS) entry which is preliminary data.</text>
</comment>
<accession>A0A7W7R2N3</accession>
<dbReference type="AlphaFoldDB" id="A0A7W7R2N3"/>
<name>A0A7W7R2N3_KITKI</name>
<sequence length="160" mass="18159">MADTRLRSLFSEAELAQLAAHRVPFAVGDERDAAELAGAWAAQVARIDADRALPPFDRTAWNAYDLAGALFLRDHLATALAKLPSDLRERLEQAIVQEVDDHYRSFTVVDDGRRMEQIAQLELVGRGWWWFRVPANGPIADDLLRHEICAFWHLSIRQAR</sequence>
<evidence type="ECO:0000313" key="2">
    <source>
        <dbReference type="Proteomes" id="UP000540506"/>
    </source>
</evidence>
<evidence type="ECO:0000313" key="1">
    <source>
        <dbReference type="EMBL" id="MBB4924295.1"/>
    </source>
</evidence>
<protein>
    <submittedName>
        <fullName evidence="1">Uncharacterized protein</fullName>
    </submittedName>
</protein>
<keyword evidence="2" id="KW-1185">Reference proteome</keyword>
<gene>
    <name evidence="1" type="ORF">FHR34_003288</name>
</gene>